<reference evidence="2 3" key="1">
    <citation type="submission" date="2022-11" db="EMBL/GenBank/DDBJ databases">
        <title>The characterization of three novel Bacteroidetes species and genomic analysis of their roles in tidal elemental geochemical cycles.</title>
        <authorList>
            <person name="Ma K."/>
        </authorList>
    </citation>
    <scope>NUCLEOTIDE SEQUENCE [LARGE SCALE GENOMIC DNA]</scope>
    <source>
        <strain evidence="2 3">M17</strain>
    </source>
</reference>
<dbReference type="InterPro" id="IPR037026">
    <property type="entry name" value="Vgr_OB-fold_dom_sf"/>
</dbReference>
<evidence type="ECO:0000313" key="2">
    <source>
        <dbReference type="EMBL" id="MCX2743873.1"/>
    </source>
</evidence>
<comment type="caution">
    <text evidence="2">The sequence shown here is derived from an EMBL/GenBank/DDBJ whole genome shotgun (WGS) entry which is preliminary data.</text>
</comment>
<dbReference type="Pfam" id="PF04717">
    <property type="entry name" value="Phage_base_V"/>
    <property type="match status" value="1"/>
</dbReference>
<dbReference type="InterPro" id="IPR006533">
    <property type="entry name" value="T6SS_Vgr_RhsGE"/>
</dbReference>
<dbReference type="SUPFAM" id="SSF69255">
    <property type="entry name" value="gp5 N-terminal domain-like"/>
    <property type="match status" value="1"/>
</dbReference>
<dbReference type="SUPFAM" id="SSF69279">
    <property type="entry name" value="Phage tail proteins"/>
    <property type="match status" value="1"/>
</dbReference>
<dbReference type="RefSeq" id="WP_266056332.1">
    <property type="nucleotide sequence ID" value="NZ_JAPFQN010000005.1"/>
</dbReference>
<evidence type="ECO:0000313" key="3">
    <source>
        <dbReference type="Proteomes" id="UP001209885"/>
    </source>
</evidence>
<dbReference type="Proteomes" id="UP001209885">
    <property type="component" value="Unassembled WGS sequence"/>
</dbReference>
<name>A0ABT3RQ00_9BACT</name>
<dbReference type="InterPro" id="IPR006531">
    <property type="entry name" value="Gp5/Vgr_OB"/>
</dbReference>
<evidence type="ECO:0000259" key="1">
    <source>
        <dbReference type="Pfam" id="PF04717"/>
    </source>
</evidence>
<dbReference type="Gene3D" id="2.30.110.50">
    <property type="match status" value="1"/>
</dbReference>
<protein>
    <submittedName>
        <fullName evidence="2">Type VI secretion system tip protein VgrG</fullName>
    </submittedName>
</protein>
<dbReference type="Gene3D" id="3.55.50.10">
    <property type="entry name" value="Baseplate protein-like domains"/>
    <property type="match status" value="1"/>
</dbReference>
<dbReference type="EMBL" id="JAPFQN010000005">
    <property type="protein sequence ID" value="MCX2743873.1"/>
    <property type="molecule type" value="Genomic_DNA"/>
</dbReference>
<accession>A0ABT3RQ00</accession>
<organism evidence="2 3">
    <name type="scientific">Mangrovivirga halotolerans</name>
    <dbReference type="NCBI Taxonomy" id="2993936"/>
    <lineage>
        <taxon>Bacteria</taxon>
        <taxon>Pseudomonadati</taxon>
        <taxon>Bacteroidota</taxon>
        <taxon>Cytophagia</taxon>
        <taxon>Cytophagales</taxon>
        <taxon>Mangrovivirgaceae</taxon>
        <taxon>Mangrovivirga</taxon>
    </lineage>
</organism>
<sequence>MPSIPNPDLINKTDTSLTTFTIEVNGEVIPATYNVVSIDISQTINQISFTRILLYDGDAAKQEFEISTGNTFETGSNIVVKSGYNLNEKKLFSGVVTKQRIKIKRSGGSLLYIEARDEAFKMTLDRKSRYFKELSDGDLFDQICQEYGISTDIELLGEPYPEIVQYQVSDWDFIVTRAERLGHYCLYSSGKLKIKKMVPSISAVGKFTYGVDILDADLELESRTQFESVEASAWDYTSQELIKTDISEVNDPDHGFREGNKIAEVGKVNPLSLKHSGSLTQQEIETWAEAQMIKSRFAKIRGTVKVQGTSGIFPGDSVELKGVGKRFSGNAFVSGIRHTIGDGNWTTTLQIGHSEKWHLEQYQVNSLPGAYFNPAINGLQIGVVTQLQEDPAGENRILVKIPSINNDDEGTWCRLALPDAGANRGIVWLPEIDDEVIVGFINDDPNYPVVLGMLHSSAKPSPLDASDDNHIKGIITRGDMRITFDDEKNILSLLTPSGNTIMLNEDGGNISINDENDNKIILDSNGITIESSKDIIMKAQGDIKTEGVNIKNSASAGFEAEGSASSKLSSSGTMDIKGSIVNIN</sequence>
<keyword evidence="3" id="KW-1185">Reference proteome</keyword>
<dbReference type="Gene3D" id="2.40.50.230">
    <property type="entry name" value="Gp5 N-terminal domain"/>
    <property type="match status" value="1"/>
</dbReference>
<gene>
    <name evidence="2" type="primary">vgrG</name>
    <name evidence="2" type="ORF">OO013_08350</name>
</gene>
<dbReference type="NCBIfam" id="TIGR01646">
    <property type="entry name" value="vgr_GE"/>
    <property type="match status" value="1"/>
</dbReference>
<proteinExistence type="predicted"/>
<feature type="domain" description="Gp5/Type VI secretion system Vgr protein OB-fold" evidence="1">
    <location>
        <begin position="380"/>
        <end position="455"/>
    </location>
</feature>